<feature type="region of interest" description="Disordered" evidence="3">
    <location>
        <begin position="105"/>
        <end position="132"/>
    </location>
</feature>
<evidence type="ECO:0000313" key="6">
    <source>
        <dbReference type="Proteomes" id="UP001497512"/>
    </source>
</evidence>
<feature type="domain" description="Plastid lipid-associated protein/fibrillin conserved" evidence="4">
    <location>
        <begin position="136"/>
        <end position="318"/>
    </location>
</feature>
<gene>
    <name evidence="5" type="ORF">CSSPTR1EN2_LOCUS11628</name>
</gene>
<comment type="subcellular location">
    <subcellularLocation>
        <location evidence="1">Plastid</location>
    </subcellularLocation>
</comment>
<reference evidence="5" key="1">
    <citation type="submission" date="2024-02" db="EMBL/GenBank/DDBJ databases">
        <authorList>
            <consortium name="ELIXIR-Norway"/>
            <consortium name="Elixir Norway"/>
        </authorList>
    </citation>
    <scope>NUCLEOTIDE SEQUENCE</scope>
</reference>
<organism evidence="5 6">
    <name type="scientific">Sphagnum troendelagicum</name>
    <dbReference type="NCBI Taxonomy" id="128251"/>
    <lineage>
        <taxon>Eukaryota</taxon>
        <taxon>Viridiplantae</taxon>
        <taxon>Streptophyta</taxon>
        <taxon>Embryophyta</taxon>
        <taxon>Bryophyta</taxon>
        <taxon>Sphagnophytina</taxon>
        <taxon>Sphagnopsida</taxon>
        <taxon>Sphagnales</taxon>
        <taxon>Sphagnaceae</taxon>
        <taxon>Sphagnum</taxon>
    </lineage>
</organism>
<dbReference type="InterPro" id="IPR006843">
    <property type="entry name" value="PAP/fibrillin_dom"/>
</dbReference>
<name>A0ABP0U5N1_9BRYO</name>
<sequence length="322" mass="36068">MAMSLLISPFPYCLVSNPHLLSSPLVPHSFASFLCPHSAAFLCRRRERRRSSSYTPLLLYSQHSLRRQEGTTTTTTTIRRGQHEADWRNFGKFLCNGVNDSSGGGRVRIAQSSSADEKEIPEEEDEEEEASLSIDDLKTSLRTSLEGLNRGIFGVQSAQRQEIENLLQLLEASNPCPRPTETLNKVKGEWRLLYSTISILGSKRTKLGLRDFITLGDFLQIIDIDQRKAVNKVGFSVAGLGMLKGSFTIEASYTIASPTRVNIEFKKSAIVPDQLLTLFQKNYDILLSVFNPAGWLEITFVDDSMRVGRDDKGNVFLLERTS</sequence>
<keyword evidence="6" id="KW-1185">Reference proteome</keyword>
<dbReference type="InterPro" id="IPR039633">
    <property type="entry name" value="PAP"/>
</dbReference>
<proteinExistence type="predicted"/>
<keyword evidence="2" id="KW-0934">Plastid</keyword>
<evidence type="ECO:0000256" key="2">
    <source>
        <dbReference type="ARBA" id="ARBA00022640"/>
    </source>
</evidence>
<accession>A0ABP0U5N1</accession>
<evidence type="ECO:0000256" key="1">
    <source>
        <dbReference type="ARBA" id="ARBA00004474"/>
    </source>
</evidence>
<protein>
    <recommendedName>
        <fullName evidence="4">Plastid lipid-associated protein/fibrillin conserved domain-containing protein</fullName>
    </recommendedName>
</protein>
<feature type="compositionally biased region" description="Acidic residues" evidence="3">
    <location>
        <begin position="119"/>
        <end position="130"/>
    </location>
</feature>
<evidence type="ECO:0000313" key="5">
    <source>
        <dbReference type="EMBL" id="CAK9213221.1"/>
    </source>
</evidence>
<evidence type="ECO:0000259" key="4">
    <source>
        <dbReference type="Pfam" id="PF04755"/>
    </source>
</evidence>
<evidence type="ECO:0000256" key="3">
    <source>
        <dbReference type="SAM" id="MobiDB-lite"/>
    </source>
</evidence>
<dbReference type="Proteomes" id="UP001497512">
    <property type="component" value="Chromosome 19"/>
</dbReference>
<dbReference type="PANTHER" id="PTHR31906">
    <property type="entry name" value="PLASTID-LIPID-ASSOCIATED PROTEIN 4, CHLOROPLASTIC-RELATED"/>
    <property type="match status" value="1"/>
</dbReference>
<dbReference type="EMBL" id="OZ019911">
    <property type="protein sequence ID" value="CAK9213221.1"/>
    <property type="molecule type" value="Genomic_DNA"/>
</dbReference>
<dbReference type="Pfam" id="PF04755">
    <property type="entry name" value="PAP_fibrillin"/>
    <property type="match status" value="1"/>
</dbReference>